<name>A0A6G1EYR6_9ORYZ</name>
<gene>
    <name evidence="2" type="ORF">E2562_023057</name>
</gene>
<evidence type="ECO:0000256" key="1">
    <source>
        <dbReference type="SAM" id="MobiDB-lite"/>
    </source>
</evidence>
<feature type="region of interest" description="Disordered" evidence="1">
    <location>
        <begin position="1"/>
        <end position="45"/>
    </location>
</feature>
<dbReference type="AlphaFoldDB" id="A0A6G1EYR6"/>
<feature type="compositionally biased region" description="Basic and acidic residues" evidence="1">
    <location>
        <begin position="1"/>
        <end position="10"/>
    </location>
</feature>
<organism evidence="2 3">
    <name type="scientific">Oryza meyeriana var. granulata</name>
    <dbReference type="NCBI Taxonomy" id="110450"/>
    <lineage>
        <taxon>Eukaryota</taxon>
        <taxon>Viridiplantae</taxon>
        <taxon>Streptophyta</taxon>
        <taxon>Embryophyta</taxon>
        <taxon>Tracheophyta</taxon>
        <taxon>Spermatophyta</taxon>
        <taxon>Magnoliopsida</taxon>
        <taxon>Liliopsida</taxon>
        <taxon>Poales</taxon>
        <taxon>Poaceae</taxon>
        <taxon>BOP clade</taxon>
        <taxon>Oryzoideae</taxon>
        <taxon>Oryzeae</taxon>
        <taxon>Oryzinae</taxon>
        <taxon>Oryza</taxon>
        <taxon>Oryza meyeriana</taxon>
    </lineage>
</organism>
<protein>
    <submittedName>
        <fullName evidence="2">Uncharacterized protein</fullName>
    </submittedName>
</protein>
<comment type="caution">
    <text evidence="2">The sequence shown here is derived from an EMBL/GenBank/DDBJ whole genome shotgun (WGS) entry which is preliminary data.</text>
</comment>
<sequence>MAESKRDGVKGAHGNQINRGRSRIQGPKSKNFAHNINSCRGRSKIRGPKVKSFSKVITNKDLIKFNFKPRIEGEGMEAQIHQELGV</sequence>
<evidence type="ECO:0000313" key="2">
    <source>
        <dbReference type="EMBL" id="KAF0929712.1"/>
    </source>
</evidence>
<dbReference type="Proteomes" id="UP000479710">
    <property type="component" value="Unassembled WGS sequence"/>
</dbReference>
<reference evidence="2 3" key="1">
    <citation type="submission" date="2019-11" db="EMBL/GenBank/DDBJ databases">
        <title>Whole genome sequence of Oryza granulata.</title>
        <authorList>
            <person name="Li W."/>
        </authorList>
    </citation>
    <scope>NUCLEOTIDE SEQUENCE [LARGE SCALE GENOMIC DNA]</scope>
    <source>
        <strain evidence="3">cv. Menghai</strain>
        <tissue evidence="2">Leaf</tissue>
    </source>
</reference>
<proteinExistence type="predicted"/>
<dbReference type="EMBL" id="SPHZ02000002">
    <property type="protein sequence ID" value="KAF0929712.1"/>
    <property type="molecule type" value="Genomic_DNA"/>
</dbReference>
<evidence type="ECO:0000313" key="3">
    <source>
        <dbReference type="Proteomes" id="UP000479710"/>
    </source>
</evidence>
<keyword evidence="3" id="KW-1185">Reference proteome</keyword>
<accession>A0A6G1EYR6</accession>